<keyword evidence="2" id="KW-0472">Membrane</keyword>
<dbReference type="EMBL" id="JBHFFA010000006">
    <property type="protein sequence ID" value="KAL2621248.1"/>
    <property type="molecule type" value="Genomic_DNA"/>
</dbReference>
<evidence type="ECO:0000313" key="3">
    <source>
        <dbReference type="EMBL" id="KAL2621248.1"/>
    </source>
</evidence>
<protein>
    <submittedName>
        <fullName evidence="3">Uncharacterized protein</fullName>
    </submittedName>
</protein>
<organism evidence="3 4">
    <name type="scientific">Riccia fluitans</name>
    <dbReference type="NCBI Taxonomy" id="41844"/>
    <lineage>
        <taxon>Eukaryota</taxon>
        <taxon>Viridiplantae</taxon>
        <taxon>Streptophyta</taxon>
        <taxon>Embryophyta</taxon>
        <taxon>Marchantiophyta</taxon>
        <taxon>Marchantiopsida</taxon>
        <taxon>Marchantiidae</taxon>
        <taxon>Marchantiales</taxon>
        <taxon>Ricciaceae</taxon>
        <taxon>Riccia</taxon>
    </lineage>
</organism>
<comment type="caution">
    <text evidence="3">The sequence shown here is derived from an EMBL/GenBank/DDBJ whole genome shotgun (WGS) entry which is preliminary data.</text>
</comment>
<name>A0ABD1Y3C2_9MARC</name>
<gene>
    <name evidence="3" type="ORF">R1flu_001453</name>
</gene>
<dbReference type="PANTHER" id="PTHR31210:SF43">
    <property type="entry name" value="STORAGE PROTEIN-RELATED"/>
    <property type="match status" value="1"/>
</dbReference>
<accession>A0ABD1Y3C2</accession>
<evidence type="ECO:0000256" key="1">
    <source>
        <dbReference type="SAM" id="MobiDB-lite"/>
    </source>
</evidence>
<evidence type="ECO:0000256" key="2">
    <source>
        <dbReference type="SAM" id="Phobius"/>
    </source>
</evidence>
<feature type="region of interest" description="Disordered" evidence="1">
    <location>
        <begin position="90"/>
        <end position="113"/>
    </location>
</feature>
<dbReference type="Pfam" id="PF05212">
    <property type="entry name" value="DUF707"/>
    <property type="match status" value="1"/>
</dbReference>
<proteinExistence type="predicted"/>
<evidence type="ECO:0000313" key="4">
    <source>
        <dbReference type="Proteomes" id="UP001605036"/>
    </source>
</evidence>
<keyword evidence="4" id="KW-1185">Reference proteome</keyword>
<dbReference type="AlphaFoldDB" id="A0ABD1Y3C2"/>
<sequence>MFVGLLLQRILQLSSSYNHVLLQLKNERGIEAHKQVQGRRALYKGMPRPTFKNKQQVFLVGRNRSPDQQACMKGDKIEYNSVGSMGEKRMGLPAQDEFSGRGRRREVRKSRDKTQGGERADLWLCFGWKLDVILRGSKWEYSSSRSRQTSNSDPAILGYFDPGCFCFLPEMASRSVSPKRRNETMKLIVMTFCGVALGFFIGIFFSRFGLTYGIYTDFLSSQAIHDPSHRPRGTEGLPLGIIVPETDLYQRRLWGKPSEDLPASPSRYLVTFTVGVSQKQTVDNAVSKFPQDCTIVLFHYDGIVDEWNDLEWSKTAIHINVRKQTKWWYVKRFLHPDVVAPYDYIFVWDEDLDLENFNAEKYIELVKKYGLEISQPALASPPDVEPTWRMTKRQDGVEVHKSTVERDGWCTNPNLPPCAGFVEIMAPVFSRKAWRCVWHMIQNDLVHGWGLDHSLQKCAQPAHEKIGVVDAQWIRHLGKPTLGEQGEARDGRQAWEGVHERCHLEWDLFKDRITTAERRDTSRVFPREVL</sequence>
<feature type="compositionally biased region" description="Basic residues" evidence="1">
    <location>
        <begin position="101"/>
        <end position="111"/>
    </location>
</feature>
<keyword evidence="2" id="KW-0812">Transmembrane</keyword>
<dbReference type="Proteomes" id="UP001605036">
    <property type="component" value="Unassembled WGS sequence"/>
</dbReference>
<dbReference type="InterPro" id="IPR007877">
    <property type="entry name" value="DUF707"/>
</dbReference>
<keyword evidence="2" id="KW-1133">Transmembrane helix</keyword>
<reference evidence="3 4" key="1">
    <citation type="submission" date="2024-09" db="EMBL/GenBank/DDBJ databases">
        <title>Chromosome-scale assembly of Riccia fluitans.</title>
        <authorList>
            <person name="Paukszto L."/>
            <person name="Sawicki J."/>
            <person name="Karawczyk K."/>
            <person name="Piernik-Szablinska J."/>
            <person name="Szczecinska M."/>
            <person name="Mazdziarz M."/>
        </authorList>
    </citation>
    <scope>NUCLEOTIDE SEQUENCE [LARGE SCALE GENOMIC DNA]</scope>
    <source>
        <strain evidence="3">Rf_01</strain>
        <tissue evidence="3">Aerial parts of the thallus</tissue>
    </source>
</reference>
<feature type="transmembrane region" description="Helical" evidence="2">
    <location>
        <begin position="187"/>
        <end position="210"/>
    </location>
</feature>
<dbReference type="PANTHER" id="PTHR31210">
    <property type="entry name" value="OS06G0731900 PROTEIN"/>
    <property type="match status" value="1"/>
</dbReference>